<dbReference type="InterPro" id="IPR036236">
    <property type="entry name" value="Znf_C2H2_sf"/>
</dbReference>
<evidence type="ECO:0000256" key="4">
    <source>
        <dbReference type="ARBA" id="ARBA00022833"/>
    </source>
</evidence>
<evidence type="ECO:0000256" key="2">
    <source>
        <dbReference type="ARBA" id="ARBA00022723"/>
    </source>
</evidence>
<dbReference type="SMART" id="SM00355">
    <property type="entry name" value="ZnF_C2H2"/>
    <property type="match status" value="2"/>
</dbReference>
<dbReference type="InterPro" id="IPR031774">
    <property type="entry name" value="SF3A3_dom"/>
</dbReference>
<dbReference type="Pfam" id="PF16837">
    <property type="entry name" value="SF3A3"/>
    <property type="match status" value="1"/>
</dbReference>
<dbReference type="FunCoup" id="A2DYJ8">
    <property type="interactions" value="1325"/>
</dbReference>
<dbReference type="KEGG" id="tva:4772523"/>
<dbReference type="Pfam" id="PF12171">
    <property type="entry name" value="zf-C2H2_jaz"/>
    <property type="match status" value="1"/>
</dbReference>
<evidence type="ECO:0000256" key="1">
    <source>
        <dbReference type="ARBA" id="ARBA00004123"/>
    </source>
</evidence>
<keyword evidence="5" id="KW-0539">Nucleus</keyword>
<dbReference type="GO" id="GO:0003723">
    <property type="term" value="F:RNA binding"/>
    <property type="evidence" value="ECO:0000318"/>
    <property type="project" value="GO_Central"/>
</dbReference>
<dbReference type="Gene3D" id="3.30.160.60">
    <property type="entry name" value="Classic Zinc Finger"/>
    <property type="match status" value="1"/>
</dbReference>
<dbReference type="SMR" id="A2DYJ8"/>
<organism evidence="7 8">
    <name type="scientific">Trichomonas vaginalis (strain ATCC PRA-98 / G3)</name>
    <dbReference type="NCBI Taxonomy" id="412133"/>
    <lineage>
        <taxon>Eukaryota</taxon>
        <taxon>Metamonada</taxon>
        <taxon>Parabasalia</taxon>
        <taxon>Trichomonadida</taxon>
        <taxon>Trichomonadidae</taxon>
        <taxon>Trichomonas</taxon>
    </lineage>
</organism>
<sequence length="507" mass="59088">MASTPLEKLRQSYQDIEDKRKQATKLLLIEPKTVKEEAYVTHYVAKYAKEIQELSNSILDVINNNGIEKVQNPLEAFNQALEERITFHSQVVDKPVAAVKEEKEDKGLHGKTMNDIIYDIQGSPHLNLFYDNARFQEWRRQFQEEKERRRNKKKKKTVISETDEALTKFSGEECYGMFLDLNELHSQYINITKTSISYLEFLEILQKSNDFSNLPKSEQTEKFIENLVSYLMGFLERAQPFFPLTENVENIINQFNKTYADKKSQQKFYCEYCNRDLKTEERFKVHQTEKSHLRKVQKIENTPGGLEEVVRMRTERNRAVEQNSFLAIQLLQILKSVLEATIENTKRKQTVTAATIEAERDLDAPITFEENDSEDEEQFVNPKGLPLGWDGKPIPMWLYKLHGLSVEYKCEICGNRSYWGIAAFERHFVEATHVSHLKALGIPNTKHFLYITKINEAVNLFKKIKGTLKEEVWQKGQEEIEAADGTVVPLKLYEDCVRQGLIKPRSK</sequence>
<dbReference type="PANTHER" id="PTHR12786">
    <property type="entry name" value="SPLICING FACTOR SF3A-RELATED"/>
    <property type="match status" value="1"/>
</dbReference>
<dbReference type="RefSeq" id="XP_001326756.1">
    <property type="nucleotide sequence ID" value="XM_001326721.1"/>
</dbReference>
<dbReference type="VEuPathDB" id="TrichDB:TVAG_388660"/>
<dbReference type="GO" id="GO:0008270">
    <property type="term" value="F:zinc ion binding"/>
    <property type="evidence" value="ECO:0007669"/>
    <property type="project" value="UniProtKB-KW"/>
</dbReference>
<dbReference type="OrthoDB" id="2160351at2759"/>
<keyword evidence="4" id="KW-0862">Zinc</keyword>
<dbReference type="OMA" id="GPKAFQK"/>
<proteinExistence type="predicted"/>
<dbReference type="GO" id="GO:0005681">
    <property type="term" value="C:spliceosomal complex"/>
    <property type="evidence" value="ECO:0000318"/>
    <property type="project" value="GO_Central"/>
</dbReference>
<dbReference type="AlphaFoldDB" id="A2DYJ8"/>
<feature type="domain" description="C2H2-type" evidence="6">
    <location>
        <begin position="270"/>
        <end position="292"/>
    </location>
</feature>
<dbReference type="GO" id="GO:0000398">
    <property type="term" value="P:mRNA splicing, via spliceosome"/>
    <property type="evidence" value="ECO:0000318"/>
    <property type="project" value="GO_Central"/>
</dbReference>
<dbReference type="InterPro" id="IPR051421">
    <property type="entry name" value="RNA_Proc_DNA_Dmg_Regulator"/>
</dbReference>
<dbReference type="EMBL" id="DS113269">
    <property type="protein sequence ID" value="EAY14533.1"/>
    <property type="molecule type" value="Genomic_DNA"/>
</dbReference>
<gene>
    <name evidence="7" type="ORF">TVAG_388660</name>
</gene>
<evidence type="ECO:0000256" key="3">
    <source>
        <dbReference type="ARBA" id="ARBA00022771"/>
    </source>
</evidence>
<dbReference type="InterPro" id="IPR013087">
    <property type="entry name" value="Znf_C2H2_type"/>
</dbReference>
<reference evidence="7" key="2">
    <citation type="journal article" date="2007" name="Science">
        <title>Draft genome sequence of the sexually transmitted pathogen Trichomonas vaginalis.</title>
        <authorList>
            <person name="Carlton J.M."/>
            <person name="Hirt R.P."/>
            <person name="Silva J.C."/>
            <person name="Delcher A.L."/>
            <person name="Schatz M."/>
            <person name="Zhao Q."/>
            <person name="Wortman J.R."/>
            <person name="Bidwell S.L."/>
            <person name="Alsmark U.C.M."/>
            <person name="Besteiro S."/>
            <person name="Sicheritz-Ponten T."/>
            <person name="Noel C.J."/>
            <person name="Dacks J.B."/>
            <person name="Foster P.G."/>
            <person name="Simillion C."/>
            <person name="Van de Peer Y."/>
            <person name="Miranda-Saavedra D."/>
            <person name="Barton G.J."/>
            <person name="Westrop G.D."/>
            <person name="Mueller S."/>
            <person name="Dessi D."/>
            <person name="Fiori P.L."/>
            <person name="Ren Q."/>
            <person name="Paulsen I."/>
            <person name="Zhang H."/>
            <person name="Bastida-Corcuera F.D."/>
            <person name="Simoes-Barbosa A."/>
            <person name="Brown M.T."/>
            <person name="Hayes R.D."/>
            <person name="Mukherjee M."/>
            <person name="Okumura C.Y."/>
            <person name="Schneider R."/>
            <person name="Smith A.J."/>
            <person name="Vanacova S."/>
            <person name="Villalvazo M."/>
            <person name="Haas B.J."/>
            <person name="Pertea M."/>
            <person name="Feldblyum T.V."/>
            <person name="Utterback T.R."/>
            <person name="Shu C.L."/>
            <person name="Osoegawa K."/>
            <person name="de Jong P.J."/>
            <person name="Hrdy I."/>
            <person name="Horvathova L."/>
            <person name="Zubacova Z."/>
            <person name="Dolezal P."/>
            <person name="Malik S.B."/>
            <person name="Logsdon J.M. Jr."/>
            <person name="Henze K."/>
            <person name="Gupta A."/>
            <person name="Wang C.C."/>
            <person name="Dunne R.L."/>
            <person name="Upcroft J.A."/>
            <person name="Upcroft P."/>
            <person name="White O."/>
            <person name="Salzberg S.L."/>
            <person name="Tang P."/>
            <person name="Chiu C.-H."/>
            <person name="Lee Y.-S."/>
            <person name="Embley T.M."/>
            <person name="Coombs G.H."/>
            <person name="Mottram J.C."/>
            <person name="Tachezy J."/>
            <person name="Fraser-Liggett C.M."/>
            <person name="Johnson P.J."/>
        </authorList>
    </citation>
    <scope>NUCLEOTIDE SEQUENCE [LARGE SCALE GENOMIC DNA]</scope>
    <source>
        <strain evidence="7">G3</strain>
    </source>
</reference>
<dbReference type="Pfam" id="PF11931">
    <property type="entry name" value="SF3a60_Prp9_C"/>
    <property type="match status" value="1"/>
</dbReference>
<dbReference type="InterPro" id="IPR022755">
    <property type="entry name" value="Znf_C2H2_jaz"/>
</dbReference>
<evidence type="ECO:0000313" key="8">
    <source>
        <dbReference type="Proteomes" id="UP000001542"/>
    </source>
</evidence>
<accession>A2DYJ8</accession>
<keyword evidence="8" id="KW-1185">Reference proteome</keyword>
<reference evidence="7" key="1">
    <citation type="submission" date="2006-10" db="EMBL/GenBank/DDBJ databases">
        <authorList>
            <person name="Amadeo P."/>
            <person name="Zhao Q."/>
            <person name="Wortman J."/>
            <person name="Fraser-Liggett C."/>
            <person name="Carlton J."/>
        </authorList>
    </citation>
    <scope>NUCLEOTIDE SEQUENCE</scope>
    <source>
        <strain evidence="7">G3</strain>
    </source>
</reference>
<dbReference type="STRING" id="5722.A2DYJ8"/>
<dbReference type="VEuPathDB" id="TrichDB:TVAGG3_0320990"/>
<dbReference type="eggNOG" id="KOG2636">
    <property type="taxonomic scope" value="Eukaryota"/>
</dbReference>
<keyword evidence="3" id="KW-0863">Zinc-finger</keyword>
<evidence type="ECO:0000256" key="5">
    <source>
        <dbReference type="ARBA" id="ARBA00023242"/>
    </source>
</evidence>
<dbReference type="InterPro" id="IPR024598">
    <property type="entry name" value="SF3a60/Prp9_C"/>
</dbReference>
<comment type="subcellular location">
    <subcellularLocation>
        <location evidence="1">Nucleus</location>
    </subcellularLocation>
</comment>
<evidence type="ECO:0000313" key="7">
    <source>
        <dbReference type="EMBL" id="EAY14533.1"/>
    </source>
</evidence>
<evidence type="ECO:0000259" key="6">
    <source>
        <dbReference type="PROSITE" id="PS00028"/>
    </source>
</evidence>
<dbReference type="Proteomes" id="UP000001542">
    <property type="component" value="Unassembled WGS sequence"/>
</dbReference>
<dbReference type="InParanoid" id="A2DYJ8"/>
<dbReference type="PANTHER" id="PTHR12786:SF2">
    <property type="entry name" value="SPLICING FACTOR 3A SUBUNIT 3"/>
    <property type="match status" value="1"/>
</dbReference>
<dbReference type="PROSITE" id="PS00028">
    <property type="entry name" value="ZINC_FINGER_C2H2_1"/>
    <property type="match status" value="1"/>
</dbReference>
<protein>
    <submittedName>
        <fullName evidence="7">Zinc finger, C2H2 type family protein</fullName>
    </submittedName>
</protein>
<dbReference type="SUPFAM" id="SSF57667">
    <property type="entry name" value="beta-beta-alpha zinc fingers"/>
    <property type="match status" value="1"/>
</dbReference>
<keyword evidence="2" id="KW-0479">Metal-binding</keyword>
<name>A2DYJ8_TRIV3</name>